<evidence type="ECO:0000256" key="1">
    <source>
        <dbReference type="SAM" id="Phobius"/>
    </source>
</evidence>
<dbReference type="EMBL" id="BK015875">
    <property type="protein sequence ID" value="DAD71035.1"/>
    <property type="molecule type" value="Genomic_DNA"/>
</dbReference>
<keyword evidence="1" id="KW-0812">Transmembrane</keyword>
<protein>
    <submittedName>
        <fullName evidence="2">Uncharacterized protein</fullName>
    </submittedName>
</protein>
<accession>A0A8S5LMC5</accession>
<name>A0A8S5LMC5_9CAUD</name>
<proteinExistence type="predicted"/>
<organism evidence="2">
    <name type="scientific">Siphoviridae sp. ct5d86</name>
    <dbReference type="NCBI Taxonomy" id="2827561"/>
    <lineage>
        <taxon>Viruses</taxon>
        <taxon>Duplodnaviria</taxon>
        <taxon>Heunggongvirae</taxon>
        <taxon>Uroviricota</taxon>
        <taxon>Caudoviricetes</taxon>
    </lineage>
</organism>
<keyword evidence="1" id="KW-0472">Membrane</keyword>
<sequence length="41" mass="4816">MHIYTHFNTFCSKFYALKSLMALYFITPAIPTVSFISSIYF</sequence>
<evidence type="ECO:0000313" key="2">
    <source>
        <dbReference type="EMBL" id="DAD71035.1"/>
    </source>
</evidence>
<reference evidence="2" key="1">
    <citation type="journal article" date="2021" name="Proc. Natl. Acad. Sci. U.S.A.">
        <title>A Catalog of Tens of Thousands of Viruses from Human Metagenomes Reveals Hidden Associations with Chronic Diseases.</title>
        <authorList>
            <person name="Tisza M.J."/>
            <person name="Buck C.B."/>
        </authorList>
    </citation>
    <scope>NUCLEOTIDE SEQUENCE</scope>
    <source>
        <strain evidence="2">Ct5d86</strain>
    </source>
</reference>
<feature type="transmembrane region" description="Helical" evidence="1">
    <location>
        <begin position="21"/>
        <end position="40"/>
    </location>
</feature>
<keyword evidence="1" id="KW-1133">Transmembrane helix</keyword>